<evidence type="ECO:0000313" key="1">
    <source>
        <dbReference type="EMBL" id="GEM77545.1"/>
    </source>
</evidence>
<reference evidence="1 2" key="1">
    <citation type="submission" date="2019-07" db="EMBL/GenBank/DDBJ databases">
        <title>Whole genome shotgun sequence of Vibrio sagamiensis NBRC 104589.</title>
        <authorList>
            <person name="Hosoyama A."/>
            <person name="Uohara A."/>
            <person name="Ohji S."/>
            <person name="Ichikawa N."/>
        </authorList>
    </citation>
    <scope>NUCLEOTIDE SEQUENCE [LARGE SCALE GENOMIC DNA]</scope>
    <source>
        <strain evidence="1 2">NBRC 104589</strain>
    </source>
</reference>
<organism evidence="1 2">
    <name type="scientific">Vibrio sagamiensis NBRC 104589</name>
    <dbReference type="NCBI Taxonomy" id="1219064"/>
    <lineage>
        <taxon>Bacteria</taxon>
        <taxon>Pseudomonadati</taxon>
        <taxon>Pseudomonadota</taxon>
        <taxon>Gammaproteobacteria</taxon>
        <taxon>Vibrionales</taxon>
        <taxon>Vibrionaceae</taxon>
        <taxon>Vibrio</taxon>
    </lineage>
</organism>
<dbReference type="AlphaFoldDB" id="A0A511QJN7"/>
<gene>
    <name evidence="1" type="ORF">VSA01S_36570</name>
</gene>
<protein>
    <recommendedName>
        <fullName evidence="3">DUF2290 domain-containing protein</fullName>
    </recommendedName>
</protein>
<dbReference type="OrthoDB" id="7853506at2"/>
<name>A0A511QJN7_9VIBR</name>
<evidence type="ECO:0008006" key="3">
    <source>
        <dbReference type="Google" id="ProtNLM"/>
    </source>
</evidence>
<accession>A0A511QJN7</accession>
<dbReference type="RefSeq" id="WP_039983311.1">
    <property type="nucleotide sequence ID" value="NZ_BAOJ01000185.1"/>
</dbReference>
<dbReference type="EMBL" id="BJXJ01000063">
    <property type="protein sequence ID" value="GEM77545.1"/>
    <property type="molecule type" value="Genomic_DNA"/>
</dbReference>
<proteinExistence type="predicted"/>
<comment type="caution">
    <text evidence="1">The sequence shown here is derived from an EMBL/GenBank/DDBJ whole genome shotgun (WGS) entry which is preliminary data.</text>
</comment>
<dbReference type="Proteomes" id="UP000321922">
    <property type="component" value="Unassembled WGS sequence"/>
</dbReference>
<evidence type="ECO:0000313" key="2">
    <source>
        <dbReference type="Proteomes" id="UP000321922"/>
    </source>
</evidence>
<sequence length="219" mass="25483">MSIFYYKNVPTHFMQRLRSVRDPVDNLWNVLVLVEAINSHPEKQIETGEDGFDVAVFTKDFHRFLVRKDDGYFSMSNPFQVHLGNNEISFNCDVLEEAVSGRFISIIRNAIQTVHGNIYSHDDIVLSLHENFGMEWTEAAKYSDTFASLLSDDHGYFRFDDDPDRQNGDVHPRYHFDIFFKNSSSLKVGYDKFAELQCFLALADKNYPKKYLLDSNLIK</sequence>
<keyword evidence="2" id="KW-1185">Reference proteome</keyword>